<dbReference type="Proteomes" id="UP000824120">
    <property type="component" value="Chromosome 2"/>
</dbReference>
<name>A0A9J6ABZ8_SOLCO</name>
<evidence type="ECO:0000313" key="2">
    <source>
        <dbReference type="Proteomes" id="UP000824120"/>
    </source>
</evidence>
<dbReference type="EMBL" id="JACXVP010000002">
    <property type="protein sequence ID" value="KAG5621447.1"/>
    <property type="molecule type" value="Genomic_DNA"/>
</dbReference>
<organism evidence="1 2">
    <name type="scientific">Solanum commersonii</name>
    <name type="common">Commerson's wild potato</name>
    <name type="synonym">Commerson's nightshade</name>
    <dbReference type="NCBI Taxonomy" id="4109"/>
    <lineage>
        <taxon>Eukaryota</taxon>
        <taxon>Viridiplantae</taxon>
        <taxon>Streptophyta</taxon>
        <taxon>Embryophyta</taxon>
        <taxon>Tracheophyta</taxon>
        <taxon>Spermatophyta</taxon>
        <taxon>Magnoliopsida</taxon>
        <taxon>eudicotyledons</taxon>
        <taxon>Gunneridae</taxon>
        <taxon>Pentapetalae</taxon>
        <taxon>asterids</taxon>
        <taxon>lamiids</taxon>
        <taxon>Solanales</taxon>
        <taxon>Solanaceae</taxon>
        <taxon>Solanoideae</taxon>
        <taxon>Solaneae</taxon>
        <taxon>Solanum</taxon>
    </lineage>
</organism>
<reference evidence="1 2" key="1">
    <citation type="submission" date="2020-09" db="EMBL/GenBank/DDBJ databases">
        <title>De no assembly of potato wild relative species, Solanum commersonii.</title>
        <authorList>
            <person name="Cho K."/>
        </authorList>
    </citation>
    <scope>NUCLEOTIDE SEQUENCE [LARGE SCALE GENOMIC DNA]</scope>
    <source>
        <strain evidence="1">LZ3.2</strain>
        <tissue evidence="1">Leaf</tissue>
    </source>
</reference>
<evidence type="ECO:0000313" key="1">
    <source>
        <dbReference type="EMBL" id="KAG5621447.1"/>
    </source>
</evidence>
<sequence length="115" mass="13609">MSSTQAFIRMNNKKIRNYHKRMKKTIKLPNLRENWNSKNPGQSTPKLEQEARDWRIVTNLDHNYYITKFYKRKTCSEFYNKGLDSSTNTFYMSKGGIQISLSPKPEKISTSPILR</sequence>
<accession>A0A9J6ABZ8</accession>
<dbReference type="AlphaFoldDB" id="A0A9J6ABZ8"/>
<comment type="caution">
    <text evidence="1">The sequence shown here is derived from an EMBL/GenBank/DDBJ whole genome shotgun (WGS) entry which is preliminary data.</text>
</comment>
<protein>
    <submittedName>
        <fullName evidence="1">Uncharacterized protein</fullName>
    </submittedName>
</protein>
<gene>
    <name evidence="1" type="ORF">H5410_006665</name>
</gene>
<proteinExistence type="predicted"/>
<keyword evidence="2" id="KW-1185">Reference proteome</keyword>